<dbReference type="EMBL" id="LN871599">
    <property type="protein sequence ID" value="SIO73660.1"/>
    <property type="molecule type" value="Genomic_DNA"/>
</dbReference>
<dbReference type="GO" id="GO:0005759">
    <property type="term" value="C:mitochondrial matrix"/>
    <property type="evidence" value="ECO:0007669"/>
    <property type="project" value="TreeGrafter"/>
</dbReference>
<dbReference type="InterPro" id="IPR058917">
    <property type="entry name" value="RESC6_dom"/>
</dbReference>
<dbReference type="GO" id="GO:0044528">
    <property type="term" value="P:regulation of mitochondrial mRNA stability"/>
    <property type="evidence" value="ECO:0007669"/>
    <property type="project" value="TreeGrafter"/>
</dbReference>
<evidence type="ECO:0000313" key="4">
    <source>
        <dbReference type="Proteomes" id="UP000002899"/>
    </source>
</evidence>
<dbReference type="GeneID" id="24425938"/>
<reference evidence="3 4" key="1">
    <citation type="journal article" date="2012" name="Nucleic Acids Res.">
        <title>Sequencing of the smallest Apicomplexan genome from the human pathogen Babesia microti.</title>
        <authorList>
            <person name="Cornillot E."/>
            <person name="Hadj-Kaddour K."/>
            <person name="Dassouli A."/>
            <person name="Noel B."/>
            <person name="Ranwez V."/>
            <person name="Vacherie B."/>
            <person name="Augagneur Y."/>
            <person name="Bres V."/>
            <person name="Duclos A."/>
            <person name="Randazzo S."/>
            <person name="Carcy B."/>
            <person name="Debierre-Grockiego F."/>
            <person name="Delbecq S."/>
            <person name="Moubri-Menage K."/>
            <person name="Shams-Eldin H."/>
            <person name="Usmani-Brown S."/>
            <person name="Bringaud F."/>
            <person name="Wincker P."/>
            <person name="Vivares C.P."/>
            <person name="Schwarz R.T."/>
            <person name="Schetters T.P."/>
            <person name="Krause P.J."/>
            <person name="Gorenflot A."/>
            <person name="Berry V."/>
            <person name="Barbe V."/>
            <person name="Ben Mamoun C."/>
        </authorList>
    </citation>
    <scope>NUCLEOTIDE SEQUENCE [LARGE SCALE GENOMIC DNA]</scope>
    <source>
        <strain evidence="3 4">RI</strain>
    </source>
</reference>
<dbReference type="VEuPathDB" id="PiroplasmaDB:BmR1_04g06465"/>
<dbReference type="PANTHER" id="PTHR21228:SF40">
    <property type="entry name" value="LD45607P"/>
    <property type="match status" value="1"/>
</dbReference>
<dbReference type="GO" id="GO:0035770">
    <property type="term" value="C:ribonucleoprotein granule"/>
    <property type="evidence" value="ECO:0007669"/>
    <property type="project" value="TreeGrafter"/>
</dbReference>
<gene>
    <name evidence="3" type="ORF">BmR1_04g06465</name>
</gene>
<proteinExistence type="predicted"/>
<accession>A0A1N6LXQ7</accession>
<dbReference type="Pfam" id="PF26188">
    <property type="entry name" value="RESC6"/>
    <property type="match status" value="1"/>
</dbReference>
<feature type="region of interest" description="Disordered" evidence="1">
    <location>
        <begin position="54"/>
        <end position="77"/>
    </location>
</feature>
<dbReference type="GO" id="GO:0003723">
    <property type="term" value="F:RNA binding"/>
    <property type="evidence" value="ECO:0007669"/>
    <property type="project" value="TreeGrafter"/>
</dbReference>
<reference evidence="3 4" key="3">
    <citation type="journal article" date="2016" name="Sci. Rep.">
        <title>Genome-wide diversity and gene expression profiling of Babesia microti isolates identify polymorphic genes that mediate host-pathogen interactions.</title>
        <authorList>
            <person name="Silva J.C."/>
            <person name="Cornillot E."/>
            <person name="McCracken C."/>
            <person name="Usmani-Brown S."/>
            <person name="Dwivedi A."/>
            <person name="Ifeonu O.O."/>
            <person name="Crabtree J."/>
            <person name="Gotia H.T."/>
            <person name="Virji A.Z."/>
            <person name="Reynes C."/>
            <person name="Colinge J."/>
            <person name="Kumar V."/>
            <person name="Lawres L."/>
            <person name="Pazzi J.E."/>
            <person name="Pablo J.V."/>
            <person name="Hung C."/>
            <person name="Brancato J."/>
            <person name="Kumari P."/>
            <person name="Orvis J."/>
            <person name="Tretina K."/>
            <person name="Chibucos M."/>
            <person name="Ott S."/>
            <person name="Sadzewicz L."/>
            <person name="Sengamalay N."/>
            <person name="Shetty A.C."/>
            <person name="Su Q."/>
            <person name="Tallon L."/>
            <person name="Fraser C.M."/>
            <person name="Frutos R."/>
            <person name="Molina D.M."/>
            <person name="Krause P.J."/>
            <person name="Ben Mamoun C."/>
        </authorList>
    </citation>
    <scope>NUCLEOTIDE SEQUENCE [LARGE SCALE GENOMIC DNA]</scope>
    <source>
        <strain evidence="3 4">RI</strain>
    </source>
</reference>
<evidence type="ECO:0000313" key="3">
    <source>
        <dbReference type="EMBL" id="SIO73660.1"/>
    </source>
</evidence>
<dbReference type="KEGG" id="bmic:BmR1_04g06465"/>
<name>A0A1N6LXQ7_BABMR</name>
<sequence length="1122" mass="127364">MNKLFFFQRQICKFVTNVNKSEFLKSFNIDHTPITHNISITNVNNQKSEIDSIKNGKQQQFRLHTSDKSDDSNSSMYSKQSLWPELEQLELKYKNEVKRGMTKKICSKYIKKISSDTDIYKCLEQAEISIPITAHSSRPNGEGILPSGRHRPSSTTILESELGLTGNNLLVNDLKLPNNESIESSNGAFDELNKTIVSNDKEVGVNELIIGGKTLDMNIIKTIYGTTDPNEIIANSPASVIKANTGMDPETWINMDISKLVIQQKLQKSRSSSDILEIYKENFTEINYVNAVTALHRIAKNSKNHERYTLSNDPTMNKLLDHIYSFIPQMDQQSITNTLWALTRLEIRPNWISNLFLKLIPLANKLTPSELSMSLYCVAKFNSSSKKRLVTNQINKSTAYTIKDTLLTISRQRIEEFKMPIELTCIATSFARLNVRDSHVFRYIADKSLQLFEMNKLDVEHICSLIWSFARVNIVNTSLLGHFCKFIEKNADKCALRDLVNLCWSLSKLNYTPNELFIYTMSPMLRTFIRDMNSRDVSIIAWSYSNAGIQDNELFKDLSLKIAANVNDLSAQDIAALINCFSHMSMNDKSLFRSLFSRAYILATGKHFTPVQIKTILRGLANAELMAPNKLVDCLSSLAIDHKNSFEIDLITVITSLSKLGVDSMKYEPLLFETEGIVHKMYVEDCISLLNVFINEANQSNNFVGLTGKRLILANAYLSQCCSRARNKYNFTTILAANLLNSMYKLNLSSPELLHIIMKQIIPLINHSTIEEFCLLLGALSNTDYSDRAIIRTHIHRRPLLQNSLKEKFALLSNSNPIDASSLTHAAIRIGYYDDVIDTLFEKIELSNNALDIISSSQAIWAMTQAGYKPSWSKRALETTLVSLNSASDDNDSIWRLLWCAIVHNVSSDLILPIAESITNDLPKDIFQAQQIALALVKTGLADGKFVSDVCKQFYNDILAYMRNDLYENFGVNRYARKSTRDDRKFKIRDINYDLWISECLIQLHIPHTSLHVIENVYRISAAFPSHGFILDVISFEDTLAPKNIAQASSTLRKSQLTLLGHLITRINLSDLYSAVADKTARMLIAKTISSFSWQAREFLSFKNPNEFIPSYNQEQCSEFQD</sequence>
<dbReference type="PANTHER" id="PTHR21228">
    <property type="entry name" value="FAST LEU-RICH DOMAIN-CONTAINING"/>
    <property type="match status" value="1"/>
</dbReference>
<dbReference type="AlphaFoldDB" id="A0A1N6LXQ7"/>
<dbReference type="OrthoDB" id="385235at2759"/>
<feature type="domain" description="RNA-editing substrate-binding complex 6 protein" evidence="2">
    <location>
        <begin position="422"/>
        <end position="661"/>
    </location>
</feature>
<protein>
    <recommendedName>
        <fullName evidence="2">RNA-editing substrate-binding complex 6 protein domain-containing protein</fullName>
    </recommendedName>
</protein>
<dbReference type="GO" id="GO:0000963">
    <property type="term" value="P:mitochondrial RNA processing"/>
    <property type="evidence" value="ECO:0007669"/>
    <property type="project" value="TreeGrafter"/>
</dbReference>
<dbReference type="Proteomes" id="UP000002899">
    <property type="component" value="Chromosome IV"/>
</dbReference>
<evidence type="ECO:0000259" key="2">
    <source>
        <dbReference type="Pfam" id="PF26188"/>
    </source>
</evidence>
<dbReference type="RefSeq" id="XP_012649898.2">
    <property type="nucleotide sequence ID" value="XM_012794444.2"/>
</dbReference>
<keyword evidence="4" id="KW-1185">Reference proteome</keyword>
<organism evidence="3 4">
    <name type="scientific">Babesia microti (strain RI)</name>
    <dbReference type="NCBI Taxonomy" id="1133968"/>
    <lineage>
        <taxon>Eukaryota</taxon>
        <taxon>Sar</taxon>
        <taxon>Alveolata</taxon>
        <taxon>Apicomplexa</taxon>
        <taxon>Aconoidasida</taxon>
        <taxon>Piroplasmida</taxon>
        <taxon>Babesiidae</taxon>
        <taxon>Babesia</taxon>
    </lineage>
</organism>
<dbReference type="InterPro" id="IPR050870">
    <property type="entry name" value="FAST_kinase"/>
</dbReference>
<reference evidence="3 4" key="2">
    <citation type="journal article" date="2013" name="PLoS ONE">
        <title>Whole genome mapping and re-organization of the nuclear and mitochondrial genomes of Babesia microti isolates.</title>
        <authorList>
            <person name="Cornillot E."/>
            <person name="Dassouli A."/>
            <person name="Garg A."/>
            <person name="Pachikara N."/>
            <person name="Randazzo S."/>
            <person name="Depoix D."/>
            <person name="Carcy B."/>
            <person name="Delbecq S."/>
            <person name="Frutos R."/>
            <person name="Silva J.C."/>
            <person name="Sutton R."/>
            <person name="Krause P.J."/>
            <person name="Mamoun C.B."/>
        </authorList>
    </citation>
    <scope>NUCLEOTIDE SEQUENCE [LARGE SCALE GENOMIC DNA]</scope>
    <source>
        <strain evidence="3 4">RI</strain>
    </source>
</reference>
<evidence type="ECO:0000256" key="1">
    <source>
        <dbReference type="SAM" id="MobiDB-lite"/>
    </source>
</evidence>